<dbReference type="PROSITE" id="PS00092">
    <property type="entry name" value="N6_MTASE"/>
    <property type="match status" value="1"/>
</dbReference>
<dbReference type="GO" id="GO:0003677">
    <property type="term" value="F:DNA binding"/>
    <property type="evidence" value="ECO:0007669"/>
    <property type="project" value="InterPro"/>
</dbReference>
<dbReference type="PANTHER" id="PTHR18895">
    <property type="entry name" value="HEMK METHYLTRANSFERASE"/>
    <property type="match status" value="1"/>
</dbReference>
<evidence type="ECO:0000256" key="2">
    <source>
        <dbReference type="ARBA" id="ARBA00022679"/>
    </source>
</evidence>
<dbReference type="OrthoDB" id="269872at2759"/>
<evidence type="ECO:0000256" key="4">
    <source>
        <dbReference type="ARBA" id="ARBA00022747"/>
    </source>
</evidence>
<evidence type="ECO:0000313" key="6">
    <source>
        <dbReference type="EMBL" id="ODV59434.1"/>
    </source>
</evidence>
<dbReference type="STRING" id="1344418.A0A1D2VCI2"/>
<keyword evidence="7" id="KW-1185">Reference proteome</keyword>
<dbReference type="CDD" id="cd02440">
    <property type="entry name" value="AdoMet_MTases"/>
    <property type="match status" value="1"/>
</dbReference>
<dbReference type="PANTHER" id="PTHR18895:SF74">
    <property type="entry name" value="MTRF1L RELEASE FACTOR GLUTAMINE METHYLTRANSFERASE"/>
    <property type="match status" value="1"/>
</dbReference>
<proteinExistence type="predicted"/>
<dbReference type="GO" id="GO:0008757">
    <property type="term" value="F:S-adenosylmethionine-dependent methyltransferase activity"/>
    <property type="evidence" value="ECO:0007669"/>
    <property type="project" value="EnsemblFungi"/>
</dbReference>
<feature type="domain" description="DNA methylase adenine-specific" evidence="5">
    <location>
        <begin position="117"/>
        <end position="221"/>
    </location>
</feature>
<evidence type="ECO:0000256" key="3">
    <source>
        <dbReference type="ARBA" id="ARBA00022691"/>
    </source>
</evidence>
<dbReference type="GO" id="GO:0005739">
    <property type="term" value="C:mitochondrion"/>
    <property type="evidence" value="ECO:0007669"/>
    <property type="project" value="TreeGrafter"/>
</dbReference>
<dbReference type="Pfam" id="PF02384">
    <property type="entry name" value="N6_Mtase"/>
    <property type="match status" value="1"/>
</dbReference>
<dbReference type="RefSeq" id="XP_020045741.1">
    <property type="nucleotide sequence ID" value="XM_020195160.1"/>
</dbReference>
<keyword evidence="3" id="KW-0949">S-adenosyl-L-methionine</keyword>
<dbReference type="InterPro" id="IPR002052">
    <property type="entry name" value="DNA_methylase_N6_adenine_CS"/>
</dbReference>
<dbReference type="Proteomes" id="UP000095038">
    <property type="component" value="Unassembled WGS sequence"/>
</dbReference>
<dbReference type="NCBIfam" id="TIGR00536">
    <property type="entry name" value="hemK_fam"/>
    <property type="match status" value="1"/>
</dbReference>
<dbReference type="InterPro" id="IPR003356">
    <property type="entry name" value="DNA_methylase_A-5"/>
</dbReference>
<accession>A0A1D2VCI2</accession>
<dbReference type="FunCoup" id="A0A1D2VCI2">
    <property type="interactions" value="76"/>
</dbReference>
<dbReference type="GeneID" id="30968796"/>
<keyword evidence="2" id="KW-0808">Transferase</keyword>
<evidence type="ECO:0000313" key="7">
    <source>
        <dbReference type="Proteomes" id="UP000095038"/>
    </source>
</evidence>
<keyword evidence="4" id="KW-0680">Restriction system</keyword>
<dbReference type="InterPro" id="IPR029063">
    <property type="entry name" value="SAM-dependent_MTases_sf"/>
</dbReference>
<dbReference type="InterPro" id="IPR050320">
    <property type="entry name" value="N5-glutamine_MTase"/>
</dbReference>
<gene>
    <name evidence="6" type="ORF">ASCRUDRAFT_9481</name>
</gene>
<dbReference type="GO" id="GO:0008170">
    <property type="term" value="F:N-methyltransferase activity"/>
    <property type="evidence" value="ECO:0007669"/>
    <property type="project" value="InterPro"/>
</dbReference>
<dbReference type="InParanoid" id="A0A1D2VCI2"/>
<dbReference type="GO" id="GO:0009307">
    <property type="term" value="P:DNA restriction-modification system"/>
    <property type="evidence" value="ECO:0007669"/>
    <property type="project" value="UniProtKB-KW"/>
</dbReference>
<evidence type="ECO:0000259" key="5">
    <source>
        <dbReference type="Pfam" id="PF02384"/>
    </source>
</evidence>
<dbReference type="GO" id="GO:0008276">
    <property type="term" value="F:protein methyltransferase activity"/>
    <property type="evidence" value="ECO:0007669"/>
    <property type="project" value="InterPro"/>
</dbReference>
<organism evidence="6 7">
    <name type="scientific">Ascoidea rubescens DSM 1968</name>
    <dbReference type="NCBI Taxonomy" id="1344418"/>
    <lineage>
        <taxon>Eukaryota</taxon>
        <taxon>Fungi</taxon>
        <taxon>Dikarya</taxon>
        <taxon>Ascomycota</taxon>
        <taxon>Saccharomycotina</taxon>
        <taxon>Saccharomycetes</taxon>
        <taxon>Ascoideaceae</taxon>
        <taxon>Ascoidea</taxon>
    </lineage>
</organism>
<dbReference type="InterPro" id="IPR004556">
    <property type="entry name" value="HemK-like"/>
</dbReference>
<name>A0A1D2VCI2_9ASCO</name>
<evidence type="ECO:0000256" key="1">
    <source>
        <dbReference type="ARBA" id="ARBA00022603"/>
    </source>
</evidence>
<dbReference type="GO" id="GO:0032259">
    <property type="term" value="P:methylation"/>
    <property type="evidence" value="ECO:0007669"/>
    <property type="project" value="UniProtKB-KW"/>
</dbReference>
<keyword evidence="1 6" id="KW-0489">Methyltransferase</keyword>
<protein>
    <submittedName>
        <fullName evidence="6">Modification methylase HemK</fullName>
    </submittedName>
</protein>
<dbReference type="Gene3D" id="3.40.50.150">
    <property type="entry name" value="Vaccinia Virus protein VP39"/>
    <property type="match status" value="1"/>
</dbReference>
<dbReference type="AlphaFoldDB" id="A0A1D2VCI2"/>
<dbReference type="GO" id="GO:0006451">
    <property type="term" value="P:translational readthrough"/>
    <property type="evidence" value="ECO:0007669"/>
    <property type="project" value="EnsemblFungi"/>
</dbReference>
<dbReference type="EMBL" id="KV454486">
    <property type="protein sequence ID" value="ODV59434.1"/>
    <property type="molecule type" value="Genomic_DNA"/>
</dbReference>
<reference evidence="7" key="1">
    <citation type="submission" date="2016-05" db="EMBL/GenBank/DDBJ databases">
        <title>Comparative genomics of biotechnologically important yeasts.</title>
        <authorList>
            <consortium name="DOE Joint Genome Institute"/>
            <person name="Riley R."/>
            <person name="Haridas S."/>
            <person name="Wolfe K.H."/>
            <person name="Lopes M.R."/>
            <person name="Hittinger C.T."/>
            <person name="Goker M."/>
            <person name="Salamov A."/>
            <person name="Wisecaver J."/>
            <person name="Long T.M."/>
            <person name="Aerts A.L."/>
            <person name="Barry K."/>
            <person name="Choi C."/>
            <person name="Clum A."/>
            <person name="Coughlan A.Y."/>
            <person name="Deshpande S."/>
            <person name="Douglass A.P."/>
            <person name="Hanson S.J."/>
            <person name="Klenk H.-P."/>
            <person name="Labutti K."/>
            <person name="Lapidus A."/>
            <person name="Lindquist E."/>
            <person name="Lipzen A."/>
            <person name="Meier-Kolthoff J.P."/>
            <person name="Ohm R.A."/>
            <person name="Otillar R.P."/>
            <person name="Pangilinan J."/>
            <person name="Peng Y."/>
            <person name="Rokas A."/>
            <person name="Rosa C.A."/>
            <person name="Scheuner C."/>
            <person name="Sibirny A.A."/>
            <person name="Slot J.C."/>
            <person name="Stielow J.B."/>
            <person name="Sun H."/>
            <person name="Kurtzman C.P."/>
            <person name="Blackwell M."/>
            <person name="Grigoriev I.V."/>
            <person name="Jeffries T.W."/>
        </authorList>
    </citation>
    <scope>NUCLEOTIDE SEQUENCE [LARGE SCALE GENOMIC DNA]</scope>
    <source>
        <strain evidence="7">DSM 1968</strain>
    </source>
</reference>
<dbReference type="SUPFAM" id="SSF53335">
    <property type="entry name" value="S-adenosyl-L-methionine-dependent methyltransferases"/>
    <property type="match status" value="1"/>
</dbReference>
<sequence length="320" mass="36914">MPRLSPKLFKEAAGISHYLPYLLPACRSITSSVNELNWIKNELPKHKWLKALKLRKKLVPLQYILGNQPFGNNLSIKCEKNVLIPRNDTEDWVIKLSNILSEYFQNTNNNNIVNKPFTILDVCTGSGCIPLLLGSEIRPYNKQISLIGIDISNFAINLALKNLKINQNFLNLDSRTYYFSKQDLFNNNTLNNIKNKNNSKSVDLLVSNPPYIHSLEYTNNLQKSVKLYEPKLALLGHLEFYNQLLYKLFHPHFLNNSPNAFIFELGNDQQVQFTKNLLQKLDKSNQWNCGLIYDSNNLIRCIVGWKTDLNILSKICDKLL</sequence>